<feature type="region of interest" description="Disordered" evidence="1">
    <location>
        <begin position="129"/>
        <end position="153"/>
    </location>
</feature>
<sequence>MTYSIAYEHPITCCTARIYRAKEESKSRQPPSSEDLFGLGWANWANHGMHEKALGGAAYQTVSSSCSLEVLGSTRCHWPEGLVVARHHLDEAGLSQLPSEGSRCTTSADGYALVSMSTAVRESNDIAHHLTSTSPSSPPHLNKAQPTARRPPRPLVREVVRAHTHTHTIRGHPHPAVYCKVPLSHLFACVRHTRRVPDISIAQGCQLISECVNKGAKDTSTASSRHRDAENDRRSSCGLGWDMAI</sequence>
<comment type="caution">
    <text evidence="2">The sequence shown here is derived from an EMBL/GenBank/DDBJ whole genome shotgun (WGS) entry which is preliminary data.</text>
</comment>
<feature type="compositionally biased region" description="Basic and acidic residues" evidence="1">
    <location>
        <begin position="225"/>
        <end position="235"/>
    </location>
</feature>
<reference evidence="2 3" key="1">
    <citation type="submission" date="2023-09" db="EMBL/GenBank/DDBJ databases">
        <title>Multi-omics analysis of a traditional fermented food reveals byproduct-associated fungal strains for waste-to-food upcycling.</title>
        <authorList>
            <consortium name="Lawrence Berkeley National Laboratory"/>
            <person name="Rekdal V.M."/>
            <person name="Villalobos-Escobedo J.M."/>
            <person name="Rodriguez-Valeron N."/>
            <person name="Garcia M.O."/>
            <person name="Vasquez D.P."/>
            <person name="Damayanti I."/>
            <person name="Sorensen P.M."/>
            <person name="Baidoo E.E."/>
            <person name="De Carvalho A.C."/>
            <person name="Riley R."/>
            <person name="Lipzen A."/>
            <person name="He G."/>
            <person name="Yan M."/>
            <person name="Haridas S."/>
            <person name="Daum C."/>
            <person name="Yoshinaga Y."/>
            <person name="Ng V."/>
            <person name="Grigoriev I.V."/>
            <person name="Munk R."/>
            <person name="Nuraida L."/>
            <person name="Wijaya C.H."/>
            <person name="Morales P.-C."/>
            <person name="Keasling J.D."/>
        </authorList>
    </citation>
    <scope>NUCLEOTIDE SEQUENCE [LARGE SCALE GENOMIC DNA]</scope>
    <source>
        <strain evidence="2 3">FGSC 2613</strain>
    </source>
</reference>
<organism evidence="2 3">
    <name type="scientific">Neurospora intermedia</name>
    <dbReference type="NCBI Taxonomy" id="5142"/>
    <lineage>
        <taxon>Eukaryota</taxon>
        <taxon>Fungi</taxon>
        <taxon>Dikarya</taxon>
        <taxon>Ascomycota</taxon>
        <taxon>Pezizomycotina</taxon>
        <taxon>Sordariomycetes</taxon>
        <taxon>Sordariomycetidae</taxon>
        <taxon>Sordariales</taxon>
        <taxon>Sordariaceae</taxon>
        <taxon>Neurospora</taxon>
    </lineage>
</organism>
<dbReference type="Proteomes" id="UP001451303">
    <property type="component" value="Unassembled WGS sequence"/>
</dbReference>
<evidence type="ECO:0008006" key="4">
    <source>
        <dbReference type="Google" id="ProtNLM"/>
    </source>
</evidence>
<feature type="region of interest" description="Disordered" evidence="1">
    <location>
        <begin position="216"/>
        <end position="245"/>
    </location>
</feature>
<keyword evidence="3" id="KW-1185">Reference proteome</keyword>
<gene>
    <name evidence="2" type="ORF">QR685DRAFT_568583</name>
</gene>
<evidence type="ECO:0000256" key="1">
    <source>
        <dbReference type="SAM" id="MobiDB-lite"/>
    </source>
</evidence>
<name>A0ABR3DT90_NEUIN</name>
<protein>
    <recommendedName>
        <fullName evidence="4">Questionable protein</fullName>
    </recommendedName>
</protein>
<accession>A0ABR3DT90</accession>
<dbReference type="EMBL" id="JAVLET010000001">
    <property type="protein sequence ID" value="KAL0475885.1"/>
    <property type="molecule type" value="Genomic_DNA"/>
</dbReference>
<feature type="compositionally biased region" description="Low complexity" evidence="1">
    <location>
        <begin position="129"/>
        <end position="141"/>
    </location>
</feature>
<evidence type="ECO:0000313" key="3">
    <source>
        <dbReference type="Proteomes" id="UP001451303"/>
    </source>
</evidence>
<proteinExistence type="predicted"/>
<evidence type="ECO:0000313" key="2">
    <source>
        <dbReference type="EMBL" id="KAL0475885.1"/>
    </source>
</evidence>